<proteinExistence type="predicted"/>
<evidence type="ECO:0000313" key="2">
    <source>
        <dbReference type="EMBL" id="CAK8695148.1"/>
    </source>
</evidence>
<evidence type="ECO:0000313" key="3">
    <source>
        <dbReference type="Proteomes" id="UP001642483"/>
    </source>
</evidence>
<name>A0ABP0GVN2_CLALP</name>
<gene>
    <name evidence="2" type="ORF">CVLEPA_LOCUS28433</name>
</gene>
<reference evidence="2 3" key="1">
    <citation type="submission" date="2024-02" db="EMBL/GenBank/DDBJ databases">
        <authorList>
            <person name="Daric V."/>
            <person name="Darras S."/>
        </authorList>
    </citation>
    <scope>NUCLEOTIDE SEQUENCE [LARGE SCALE GENOMIC DNA]</scope>
</reference>
<dbReference type="Proteomes" id="UP001642483">
    <property type="component" value="Unassembled WGS sequence"/>
</dbReference>
<evidence type="ECO:0000256" key="1">
    <source>
        <dbReference type="SAM" id="Phobius"/>
    </source>
</evidence>
<comment type="caution">
    <text evidence="2">The sequence shown here is derived from an EMBL/GenBank/DDBJ whole genome shotgun (WGS) entry which is preliminary data.</text>
</comment>
<protein>
    <submittedName>
        <fullName evidence="2">Uncharacterized protein</fullName>
    </submittedName>
</protein>
<dbReference type="EMBL" id="CAWYQH010000141">
    <property type="protein sequence ID" value="CAK8695148.1"/>
    <property type="molecule type" value="Genomic_DNA"/>
</dbReference>
<feature type="transmembrane region" description="Helical" evidence="1">
    <location>
        <begin position="12"/>
        <end position="33"/>
    </location>
</feature>
<keyword evidence="1" id="KW-0812">Transmembrane</keyword>
<keyword evidence="1" id="KW-0472">Membrane</keyword>
<sequence>MVNSGNTVVMYGVFYSMTKVSCCCVVTLLTPLLRRLLLQLSVTFTHILKEKNTAFLIQVFTRTNVLRAGSAKTNGVVTGKRTYSVGINTCWEHPEGANQRQTKKPHNGRYNSTQMENNTYFLVWGIYFAKR</sequence>
<accession>A0ABP0GVN2</accession>
<keyword evidence="1" id="KW-1133">Transmembrane helix</keyword>
<keyword evidence="3" id="KW-1185">Reference proteome</keyword>
<organism evidence="2 3">
    <name type="scientific">Clavelina lepadiformis</name>
    <name type="common">Light-bulb sea squirt</name>
    <name type="synonym">Ascidia lepadiformis</name>
    <dbReference type="NCBI Taxonomy" id="159417"/>
    <lineage>
        <taxon>Eukaryota</taxon>
        <taxon>Metazoa</taxon>
        <taxon>Chordata</taxon>
        <taxon>Tunicata</taxon>
        <taxon>Ascidiacea</taxon>
        <taxon>Aplousobranchia</taxon>
        <taxon>Clavelinidae</taxon>
        <taxon>Clavelina</taxon>
    </lineage>
</organism>